<dbReference type="GO" id="GO:0006555">
    <property type="term" value="P:methionine metabolic process"/>
    <property type="evidence" value="ECO:0007669"/>
    <property type="project" value="InterPro"/>
</dbReference>
<evidence type="ECO:0000313" key="8">
    <source>
        <dbReference type="Proteomes" id="UP001458880"/>
    </source>
</evidence>
<dbReference type="EMBL" id="JASPKY010000477">
    <property type="protein sequence ID" value="KAK9695566.1"/>
    <property type="molecule type" value="Genomic_DNA"/>
</dbReference>
<accession>A0AAW1IYX4</accession>
<evidence type="ECO:0000256" key="1">
    <source>
        <dbReference type="ARBA" id="ARBA00001974"/>
    </source>
</evidence>
<comment type="pathway">
    <text evidence="2 6">One-carbon metabolism; tetrahydrofolate interconversion.</text>
</comment>
<reference evidence="7 8" key="1">
    <citation type="journal article" date="2024" name="BMC Genomics">
        <title>De novo assembly and annotation of Popillia japonica's genome with initial clues to its potential as an invasive pest.</title>
        <authorList>
            <person name="Cucini C."/>
            <person name="Boschi S."/>
            <person name="Funari R."/>
            <person name="Cardaioli E."/>
            <person name="Iannotti N."/>
            <person name="Marturano G."/>
            <person name="Paoli F."/>
            <person name="Bruttini M."/>
            <person name="Carapelli A."/>
            <person name="Frati F."/>
            <person name="Nardi F."/>
        </authorList>
    </citation>
    <scope>NUCLEOTIDE SEQUENCE [LARGE SCALE GENOMIC DNA]</scope>
    <source>
        <strain evidence="7">DMR45628</strain>
    </source>
</reference>
<dbReference type="Proteomes" id="UP001458880">
    <property type="component" value="Unassembled WGS sequence"/>
</dbReference>
<comment type="caution">
    <text evidence="7">The sequence shown here is derived from an EMBL/GenBank/DDBJ whole genome shotgun (WGS) entry which is preliminary data.</text>
</comment>
<evidence type="ECO:0000256" key="2">
    <source>
        <dbReference type="ARBA" id="ARBA00004777"/>
    </source>
</evidence>
<dbReference type="InterPro" id="IPR029041">
    <property type="entry name" value="FAD-linked_oxidoreductase-like"/>
</dbReference>
<keyword evidence="3" id="KW-0285">Flavoprotein</keyword>
<dbReference type="InterPro" id="IPR003171">
    <property type="entry name" value="Mehydrof_redctse-like"/>
</dbReference>
<keyword evidence="5" id="KW-0560">Oxidoreductase</keyword>
<evidence type="ECO:0000256" key="6">
    <source>
        <dbReference type="RuleBase" id="RU004254"/>
    </source>
</evidence>
<dbReference type="Gene3D" id="3.20.20.220">
    <property type="match status" value="1"/>
</dbReference>
<evidence type="ECO:0000256" key="3">
    <source>
        <dbReference type="ARBA" id="ARBA00022630"/>
    </source>
</evidence>
<gene>
    <name evidence="7" type="ORF">QE152_g32486</name>
</gene>
<evidence type="ECO:0000313" key="7">
    <source>
        <dbReference type="EMBL" id="KAK9695566.1"/>
    </source>
</evidence>
<name>A0AAW1IYX4_POPJA</name>
<keyword evidence="8" id="KW-1185">Reference proteome</keyword>
<sequence>MAKQSYIKSLFSNFAAAGKKSLSVELYSHLPYDLEAFYKINPSFCSITWAHGDLSNFDGLSTIALCRKLNQNSTNVIMHVGGKKFNRVEALTTFQKMKEMGVKHILAIRGGKCVQATVTGFRKSGMDSINPDAFQDRMFEPAETSNRLMGGENTSVIKNLKTTHRQLTSPPRTPAVNFFVYSPE</sequence>
<dbReference type="GO" id="GO:0004489">
    <property type="term" value="F:methylenetetrahydrofolate reductase [NAD(P)H] activity"/>
    <property type="evidence" value="ECO:0007669"/>
    <property type="project" value="InterPro"/>
</dbReference>
<evidence type="ECO:0000256" key="5">
    <source>
        <dbReference type="ARBA" id="ARBA00023002"/>
    </source>
</evidence>
<protein>
    <submittedName>
        <fullName evidence="7">Methylenetetrahydrofolate reductase</fullName>
    </submittedName>
</protein>
<keyword evidence="4" id="KW-0274">FAD</keyword>
<proteinExistence type="predicted"/>
<dbReference type="AlphaFoldDB" id="A0AAW1IYX4"/>
<evidence type="ECO:0000256" key="4">
    <source>
        <dbReference type="ARBA" id="ARBA00022827"/>
    </source>
</evidence>
<dbReference type="Pfam" id="PF02219">
    <property type="entry name" value="MTHFR"/>
    <property type="match status" value="1"/>
</dbReference>
<dbReference type="SUPFAM" id="SSF51730">
    <property type="entry name" value="FAD-linked oxidoreductase"/>
    <property type="match status" value="1"/>
</dbReference>
<organism evidence="7 8">
    <name type="scientific">Popillia japonica</name>
    <name type="common">Japanese beetle</name>
    <dbReference type="NCBI Taxonomy" id="7064"/>
    <lineage>
        <taxon>Eukaryota</taxon>
        <taxon>Metazoa</taxon>
        <taxon>Ecdysozoa</taxon>
        <taxon>Arthropoda</taxon>
        <taxon>Hexapoda</taxon>
        <taxon>Insecta</taxon>
        <taxon>Pterygota</taxon>
        <taxon>Neoptera</taxon>
        <taxon>Endopterygota</taxon>
        <taxon>Coleoptera</taxon>
        <taxon>Polyphaga</taxon>
        <taxon>Scarabaeiformia</taxon>
        <taxon>Scarabaeidae</taxon>
        <taxon>Rutelinae</taxon>
        <taxon>Popillia</taxon>
    </lineage>
</organism>
<comment type="cofactor">
    <cofactor evidence="1">
        <name>FAD</name>
        <dbReference type="ChEBI" id="CHEBI:57692"/>
    </cofactor>
</comment>